<evidence type="ECO:0000256" key="1">
    <source>
        <dbReference type="SAM" id="MobiDB-lite"/>
    </source>
</evidence>
<proteinExistence type="predicted"/>
<dbReference type="EMBL" id="JAANER010000004">
    <property type="protein sequence ID" value="KAG9191276.1"/>
    <property type="molecule type" value="Genomic_DNA"/>
</dbReference>
<name>A0AAD4IAV0_9PLEO</name>
<dbReference type="Proteomes" id="UP001199106">
    <property type="component" value="Unassembled WGS sequence"/>
</dbReference>
<accession>A0AAD4IAV0</accession>
<evidence type="ECO:0000313" key="2">
    <source>
        <dbReference type="EMBL" id="KAG9191276.1"/>
    </source>
</evidence>
<dbReference type="Pfam" id="PF14555">
    <property type="entry name" value="UBA_4"/>
    <property type="match status" value="1"/>
</dbReference>
<sequence>MIFGDLVRRFLCCSKRTDIKGTHEHPSQPKQSSLIPSIQYQSPQYHAGPRRRIVDSTDVLDEHDSGSSMAPKRKSTDAAAAMDSPVKKARATKKEVYSSQQKAAIQQFISFTNLDRNTAIRALKGHGWDAQTAVNA</sequence>
<dbReference type="InterPro" id="IPR009060">
    <property type="entry name" value="UBA-like_sf"/>
</dbReference>
<organism evidence="2 3">
    <name type="scientific">Alternaria panax</name>
    <dbReference type="NCBI Taxonomy" id="48097"/>
    <lineage>
        <taxon>Eukaryota</taxon>
        <taxon>Fungi</taxon>
        <taxon>Dikarya</taxon>
        <taxon>Ascomycota</taxon>
        <taxon>Pezizomycotina</taxon>
        <taxon>Dothideomycetes</taxon>
        <taxon>Pleosporomycetidae</taxon>
        <taxon>Pleosporales</taxon>
        <taxon>Pleosporineae</taxon>
        <taxon>Pleosporaceae</taxon>
        <taxon>Alternaria</taxon>
        <taxon>Alternaria sect. Panax</taxon>
    </lineage>
</organism>
<gene>
    <name evidence="2" type="ORF">G6011_09364</name>
</gene>
<reference evidence="2" key="1">
    <citation type="submission" date="2021-07" db="EMBL/GenBank/DDBJ databases">
        <title>Genome Resource of American Ginseng Black Spot Pathogen Alternaria panax.</title>
        <authorList>
            <person name="Qiu C."/>
            <person name="Wang W."/>
            <person name="Liu Z."/>
        </authorList>
    </citation>
    <scope>NUCLEOTIDE SEQUENCE</scope>
    <source>
        <strain evidence="2">BNCC115425</strain>
    </source>
</reference>
<comment type="caution">
    <text evidence="2">The sequence shown here is derived from an EMBL/GenBank/DDBJ whole genome shotgun (WGS) entry which is preliminary data.</text>
</comment>
<dbReference type="SUPFAM" id="SSF46934">
    <property type="entry name" value="UBA-like"/>
    <property type="match status" value="1"/>
</dbReference>
<dbReference type="Gene3D" id="1.10.8.10">
    <property type="entry name" value="DNA helicase RuvA subunit, C-terminal domain"/>
    <property type="match status" value="1"/>
</dbReference>
<protein>
    <submittedName>
        <fullName evidence="2">Uncharacterized protein</fullName>
    </submittedName>
</protein>
<evidence type="ECO:0000313" key="3">
    <source>
        <dbReference type="Proteomes" id="UP001199106"/>
    </source>
</evidence>
<keyword evidence="3" id="KW-1185">Reference proteome</keyword>
<dbReference type="AlphaFoldDB" id="A0AAD4IAV0"/>
<feature type="region of interest" description="Disordered" evidence="1">
    <location>
        <begin position="60"/>
        <end position="94"/>
    </location>
</feature>